<evidence type="ECO:0000256" key="2">
    <source>
        <dbReference type="SAM" id="MobiDB-lite"/>
    </source>
</evidence>
<evidence type="ECO:0000259" key="3">
    <source>
        <dbReference type="Pfam" id="PF13458"/>
    </source>
</evidence>
<dbReference type="STRING" id="1095776.SAMN04515672_3444"/>
<dbReference type="Pfam" id="PF13458">
    <property type="entry name" value="Peripla_BP_6"/>
    <property type="match status" value="1"/>
</dbReference>
<keyword evidence="1" id="KW-0732">Signal</keyword>
<evidence type="ECO:0000313" key="4">
    <source>
        <dbReference type="EMBL" id="SDK59355.1"/>
    </source>
</evidence>
<dbReference type="Proteomes" id="UP000198882">
    <property type="component" value="Unassembled WGS sequence"/>
</dbReference>
<dbReference type="InterPro" id="IPR028081">
    <property type="entry name" value="Leu-bd"/>
</dbReference>
<dbReference type="InterPro" id="IPR006311">
    <property type="entry name" value="TAT_signal"/>
</dbReference>
<keyword evidence="5" id="KW-1185">Reference proteome</keyword>
<dbReference type="InterPro" id="IPR051010">
    <property type="entry name" value="BCAA_transport"/>
</dbReference>
<dbReference type="Gene3D" id="3.40.50.2300">
    <property type="match status" value="2"/>
</dbReference>
<dbReference type="PROSITE" id="PS51318">
    <property type="entry name" value="TAT"/>
    <property type="match status" value="1"/>
</dbReference>
<feature type="compositionally biased region" description="Basic and acidic residues" evidence="2">
    <location>
        <begin position="1"/>
        <end position="10"/>
    </location>
</feature>
<dbReference type="PANTHER" id="PTHR30483:SF6">
    <property type="entry name" value="PERIPLASMIC BINDING PROTEIN OF ABC TRANSPORTER FOR NATURAL AMINO ACIDS"/>
    <property type="match status" value="1"/>
</dbReference>
<dbReference type="RefSeq" id="WP_090309799.1">
    <property type="nucleotide sequence ID" value="NZ_FNFE01000005.1"/>
</dbReference>
<feature type="region of interest" description="Disordered" evidence="2">
    <location>
        <begin position="1"/>
        <end position="23"/>
    </location>
</feature>
<dbReference type="SUPFAM" id="SSF53822">
    <property type="entry name" value="Periplasmic binding protein-like I"/>
    <property type="match status" value="1"/>
</dbReference>
<sequence>MGDETYRGGRSDGTNDTTRQRTLDRRQLLKTTTAGATTISLAGCLGSYEMIGGEADDTDPVRIGVLTPNPNSNHTGQSIVRGAEVAAAELNEANGILDRDVELIVANTNASPLEARRAYHRLILEADVDVTMGVATAEVLNGLMDDIAEQETVHLTAGSVPLLPNQLVREQYETYKYHFRVGPQNAHFMGEMQLDFFEDMASEIGWESIAVLAEDYAWVERSWEIYREHLADTGVDVTLWERYPPATNDFGDIYDDVEASGADAAFVSAAHTGNELLADWATEQRAFAFGGNHVPMQLPMYYDLTDGRCEYGLSYTTATANSELTEKTQPFVEEYQRLFDGDAPVYSGYVAYDAIEVFADAAQRAETLEADPLVDALEQTSVTGTTGTIEFYDANHEFAHDVIYGEDNIRPVYFQWQENDAGDGVQEVIWPESEATANYVDPDWL</sequence>
<accession>A0A1G9D6M5</accession>
<proteinExistence type="predicted"/>
<name>A0A1G9D6M5_9EURY</name>
<dbReference type="PANTHER" id="PTHR30483">
    <property type="entry name" value="LEUCINE-SPECIFIC-BINDING PROTEIN"/>
    <property type="match status" value="1"/>
</dbReference>
<dbReference type="AlphaFoldDB" id="A0A1G9D6M5"/>
<feature type="domain" description="Leucine-binding protein" evidence="3">
    <location>
        <begin position="60"/>
        <end position="402"/>
    </location>
</feature>
<dbReference type="EMBL" id="FNFE01000005">
    <property type="protein sequence ID" value="SDK59355.1"/>
    <property type="molecule type" value="Genomic_DNA"/>
</dbReference>
<dbReference type="CDD" id="cd06345">
    <property type="entry name" value="PBP1_ABC_ligand_binding-like"/>
    <property type="match status" value="1"/>
</dbReference>
<gene>
    <name evidence="4" type="ORF">SAMN04515672_3444</name>
</gene>
<dbReference type="InterPro" id="IPR028082">
    <property type="entry name" value="Peripla_BP_I"/>
</dbReference>
<protein>
    <submittedName>
        <fullName evidence="4">Amino acid/amide ABC transporter substrate-binding protein, HAAT family</fullName>
    </submittedName>
</protein>
<reference evidence="5" key="1">
    <citation type="submission" date="2016-10" db="EMBL/GenBank/DDBJ databases">
        <authorList>
            <person name="Varghese N."/>
            <person name="Submissions S."/>
        </authorList>
    </citation>
    <scope>NUCLEOTIDE SEQUENCE [LARGE SCALE GENOMIC DNA]</scope>
    <source>
        <strain evidence="5">B4,CECT 8067,JCM 17497</strain>
    </source>
</reference>
<organism evidence="4 5">
    <name type="scientific">Natronorubrum texcoconense</name>
    <dbReference type="NCBI Taxonomy" id="1095776"/>
    <lineage>
        <taxon>Archaea</taxon>
        <taxon>Methanobacteriati</taxon>
        <taxon>Methanobacteriota</taxon>
        <taxon>Stenosarchaea group</taxon>
        <taxon>Halobacteria</taxon>
        <taxon>Halobacteriales</taxon>
        <taxon>Natrialbaceae</taxon>
        <taxon>Natronorubrum</taxon>
    </lineage>
</organism>
<evidence type="ECO:0000256" key="1">
    <source>
        <dbReference type="ARBA" id="ARBA00022729"/>
    </source>
</evidence>
<dbReference type="OrthoDB" id="200499at2157"/>
<evidence type="ECO:0000313" key="5">
    <source>
        <dbReference type="Proteomes" id="UP000198882"/>
    </source>
</evidence>